<organism evidence="2 3">
    <name type="scientific">Tsuneonella suprasediminis</name>
    <dbReference type="NCBI Taxonomy" id="2306996"/>
    <lineage>
        <taxon>Bacteria</taxon>
        <taxon>Pseudomonadati</taxon>
        <taxon>Pseudomonadota</taxon>
        <taxon>Alphaproteobacteria</taxon>
        <taxon>Sphingomonadales</taxon>
        <taxon>Erythrobacteraceae</taxon>
        <taxon>Tsuneonella</taxon>
    </lineage>
</organism>
<dbReference type="Proteomes" id="UP000284322">
    <property type="component" value="Unassembled WGS sequence"/>
</dbReference>
<name>A0A419QZH3_9SPHN</name>
<comment type="caution">
    <text evidence="2">The sequence shown here is derived from an EMBL/GenBank/DDBJ whole genome shotgun (WGS) entry which is preliminary data.</text>
</comment>
<evidence type="ECO:0000313" key="3">
    <source>
        <dbReference type="Proteomes" id="UP000284322"/>
    </source>
</evidence>
<feature type="signal peptide" evidence="1">
    <location>
        <begin position="1"/>
        <end position="23"/>
    </location>
</feature>
<evidence type="ECO:0000313" key="2">
    <source>
        <dbReference type="EMBL" id="RJX65999.1"/>
    </source>
</evidence>
<dbReference type="RefSeq" id="WP_120111631.1">
    <property type="nucleotide sequence ID" value="NZ_RAHJ01000021.1"/>
</dbReference>
<dbReference type="OrthoDB" id="7550365at2"/>
<proteinExistence type="predicted"/>
<dbReference type="AlphaFoldDB" id="A0A419QZH3"/>
<gene>
    <name evidence="2" type="ORF">D6858_13590</name>
</gene>
<keyword evidence="3" id="KW-1185">Reference proteome</keyword>
<dbReference type="PROSITE" id="PS51257">
    <property type="entry name" value="PROKAR_LIPOPROTEIN"/>
    <property type="match status" value="1"/>
</dbReference>
<sequence length="249" mass="26588">MKYALGIASVLALALAGCSQQNAPSDKIKKAATDIVKKVDGSAATPAPKLAEGSFAPQDDCTDVPGAEDFLKQLRAAVKARDTNMLVALAAPDVQLNFGGGTGTGQLRAELSKREWSLWDELDKLAALGCGVNKQGGITLPWFATQDLGLVDPVKSMMVVGEKVEIHAAEPNKAEGKGKVLEDISWDVVTLAEDLHPEDDYQKIVTRDGTTGFIATDYLRSLNDYRLVASSRDGKWSFTSLSAKRDPAP</sequence>
<keyword evidence="1" id="KW-0732">Signal</keyword>
<protein>
    <recommendedName>
        <fullName evidence="4">SH3 domain-containing protein</fullName>
    </recommendedName>
</protein>
<evidence type="ECO:0008006" key="4">
    <source>
        <dbReference type="Google" id="ProtNLM"/>
    </source>
</evidence>
<dbReference type="EMBL" id="RAHJ01000021">
    <property type="protein sequence ID" value="RJX65999.1"/>
    <property type="molecule type" value="Genomic_DNA"/>
</dbReference>
<accession>A0A419QZH3</accession>
<evidence type="ECO:0000256" key="1">
    <source>
        <dbReference type="SAM" id="SignalP"/>
    </source>
</evidence>
<feature type="chain" id="PRO_5019043305" description="SH3 domain-containing protein" evidence="1">
    <location>
        <begin position="24"/>
        <end position="249"/>
    </location>
</feature>
<reference evidence="2 3" key="1">
    <citation type="submission" date="2018-09" db="EMBL/GenBank/DDBJ databases">
        <title>Altererythrobacter sp.Ery1 and Ery12, the genome sequencing of novel strains in genus Alterythrobacter.</title>
        <authorList>
            <person name="Cheng H."/>
            <person name="Wu Y.-H."/>
            <person name="Fang C."/>
            <person name="Xu X.-W."/>
        </authorList>
    </citation>
    <scope>NUCLEOTIDE SEQUENCE [LARGE SCALE GENOMIC DNA]</scope>
    <source>
        <strain evidence="2 3">Ery12</strain>
    </source>
</reference>